<reference evidence="1 2" key="1">
    <citation type="submission" date="2020-08" db="EMBL/GenBank/DDBJ databases">
        <title>Genomic Encyclopedia of Type Strains, Phase III (KMG-III): the genomes of soil and plant-associated and newly described type strains.</title>
        <authorList>
            <person name="Whitman W."/>
        </authorList>
    </citation>
    <scope>NUCLEOTIDE SEQUENCE [LARGE SCALE GENOMIC DNA]</scope>
    <source>
        <strain evidence="1 2">CECT 8305</strain>
    </source>
</reference>
<gene>
    <name evidence="1" type="ORF">FHS42_003506</name>
</gene>
<evidence type="ECO:0000313" key="2">
    <source>
        <dbReference type="Proteomes" id="UP000588098"/>
    </source>
</evidence>
<dbReference type="AlphaFoldDB" id="A0A7W9QA32"/>
<name>A0A7W9QA32_9ACTN</name>
<comment type="caution">
    <text evidence="1">The sequence shown here is derived from an EMBL/GenBank/DDBJ whole genome shotgun (WGS) entry which is preliminary data.</text>
</comment>
<keyword evidence="2" id="KW-1185">Reference proteome</keyword>
<dbReference type="Proteomes" id="UP000588098">
    <property type="component" value="Unassembled WGS sequence"/>
</dbReference>
<organism evidence="1 2">
    <name type="scientific">Streptomyces zagrosensis</name>
    <dbReference type="NCBI Taxonomy" id="1042984"/>
    <lineage>
        <taxon>Bacteria</taxon>
        <taxon>Bacillati</taxon>
        <taxon>Actinomycetota</taxon>
        <taxon>Actinomycetes</taxon>
        <taxon>Kitasatosporales</taxon>
        <taxon>Streptomycetaceae</taxon>
        <taxon>Streptomyces</taxon>
    </lineage>
</organism>
<dbReference type="EMBL" id="JACHJL010000008">
    <property type="protein sequence ID" value="MBB5936431.1"/>
    <property type="molecule type" value="Genomic_DNA"/>
</dbReference>
<proteinExistence type="predicted"/>
<sequence>MSMTPRWALELLTPGRGCDATRPESGAAAMELAAFAHMLDHHPPSLVITNVGAVTEPDSPDRLLLLLRPVPRLRTLLSEV</sequence>
<accession>A0A7W9QA32</accession>
<evidence type="ECO:0000313" key="1">
    <source>
        <dbReference type="EMBL" id="MBB5936431.1"/>
    </source>
</evidence>
<dbReference type="RefSeq" id="WP_184573032.1">
    <property type="nucleotide sequence ID" value="NZ_JACHJL010000008.1"/>
</dbReference>
<protein>
    <submittedName>
        <fullName evidence="1">Uncharacterized protein</fullName>
    </submittedName>
</protein>